<protein>
    <submittedName>
        <fullName evidence="2">Type II toxin-antitoxin system PemK/MazF family toxin</fullName>
    </submittedName>
</protein>
<dbReference type="GO" id="GO:0006402">
    <property type="term" value="P:mRNA catabolic process"/>
    <property type="evidence" value="ECO:0007669"/>
    <property type="project" value="TreeGrafter"/>
</dbReference>
<dbReference type="GO" id="GO:0003677">
    <property type="term" value="F:DNA binding"/>
    <property type="evidence" value="ECO:0007669"/>
    <property type="project" value="InterPro"/>
</dbReference>
<proteinExistence type="predicted"/>
<dbReference type="InterPro" id="IPR003477">
    <property type="entry name" value="PemK-like"/>
</dbReference>
<dbReference type="Gene3D" id="2.30.30.110">
    <property type="match status" value="1"/>
</dbReference>
<comment type="caution">
    <text evidence="2">The sequence shown here is derived from an EMBL/GenBank/DDBJ whole genome shotgun (WGS) entry which is preliminary data.</text>
</comment>
<dbReference type="SUPFAM" id="SSF50118">
    <property type="entry name" value="Cell growth inhibitor/plasmid maintenance toxic component"/>
    <property type="match status" value="1"/>
</dbReference>
<feature type="coiled-coil region" evidence="1">
    <location>
        <begin position="155"/>
        <end position="189"/>
    </location>
</feature>
<dbReference type="InterPro" id="IPR011067">
    <property type="entry name" value="Plasmid_toxin/cell-grow_inhib"/>
</dbReference>
<dbReference type="Pfam" id="PF02452">
    <property type="entry name" value="PemK_toxin"/>
    <property type="match status" value="1"/>
</dbReference>
<accession>A0A323TX63</accession>
<evidence type="ECO:0000256" key="1">
    <source>
        <dbReference type="SAM" id="Coils"/>
    </source>
</evidence>
<reference evidence="2" key="1">
    <citation type="submission" date="2018-06" db="EMBL/GenBank/DDBJ databases">
        <title>Sequence of the Fusobacterium nucleatum str. 12230 genome.</title>
        <authorList>
            <person name="Navarre W."/>
        </authorList>
    </citation>
    <scope>NUCLEOTIDE SEQUENCE [LARGE SCALE GENOMIC DNA]</scope>
    <source>
        <strain evidence="2">12230</strain>
    </source>
</reference>
<keyword evidence="1" id="KW-0175">Coiled coil</keyword>
<name>A0A323TX63_FUSNU</name>
<sequence length="195" mass="21993">MQIDFSKTNRLIEWLKKMIYLDTTVTSAQKRIVFRGQVYFCELGEGVGSEETKERPCIIIQNNLGNKNSGNIIVAPITNGGVLSNISVCIPNNKYKYTDKTGTQLYLSGNILLGNIVTVSKARLGDFVVDLSKEKSLMKEIDEKIIISIGLYSKFKKLNDTISADKITIEKLKNQRNILTEELKNLKNILQKEES</sequence>
<organism evidence="2">
    <name type="scientific">Fusobacterium nucleatum</name>
    <dbReference type="NCBI Taxonomy" id="851"/>
    <lineage>
        <taxon>Bacteria</taxon>
        <taxon>Fusobacteriati</taxon>
        <taxon>Fusobacteriota</taxon>
        <taxon>Fusobacteriia</taxon>
        <taxon>Fusobacteriales</taxon>
        <taxon>Fusobacteriaceae</taxon>
        <taxon>Fusobacterium</taxon>
    </lineage>
</organism>
<evidence type="ECO:0000313" key="2">
    <source>
        <dbReference type="EMBL" id="PZA05111.1"/>
    </source>
</evidence>
<dbReference type="AlphaFoldDB" id="A0A323TX63"/>
<dbReference type="GO" id="GO:0016075">
    <property type="term" value="P:rRNA catabolic process"/>
    <property type="evidence" value="ECO:0007669"/>
    <property type="project" value="TreeGrafter"/>
</dbReference>
<gene>
    <name evidence="2" type="ORF">DNF10_02225</name>
</gene>
<dbReference type="PANTHER" id="PTHR33988:SF2">
    <property type="entry name" value="ENDORIBONUCLEASE MAZF"/>
    <property type="match status" value="1"/>
</dbReference>
<dbReference type="GO" id="GO:0004521">
    <property type="term" value="F:RNA endonuclease activity"/>
    <property type="evidence" value="ECO:0007669"/>
    <property type="project" value="TreeGrafter"/>
</dbReference>
<dbReference type="EMBL" id="QKOC01000002">
    <property type="protein sequence ID" value="PZA05111.1"/>
    <property type="molecule type" value="Genomic_DNA"/>
</dbReference>
<dbReference type="PANTHER" id="PTHR33988">
    <property type="entry name" value="ENDORIBONUCLEASE MAZF-RELATED"/>
    <property type="match status" value="1"/>
</dbReference>